<evidence type="ECO:0000256" key="3">
    <source>
        <dbReference type="ARBA" id="ARBA00022448"/>
    </source>
</evidence>
<dbReference type="SUPFAM" id="SSF103481">
    <property type="entry name" value="Multidrug resistance efflux transporter EmrE"/>
    <property type="match status" value="2"/>
</dbReference>
<dbReference type="EMBL" id="UFQT01000125">
    <property type="protein sequence ID" value="SSX20494.1"/>
    <property type="molecule type" value="Genomic_DNA"/>
</dbReference>
<keyword evidence="6 8" id="KW-1133">Transmembrane helix</keyword>
<evidence type="ECO:0000256" key="7">
    <source>
        <dbReference type="ARBA" id="ARBA00023136"/>
    </source>
</evidence>
<organism evidence="9">
    <name type="scientific">Culicoides sonorensis</name>
    <name type="common">Biting midge</name>
    <dbReference type="NCBI Taxonomy" id="179676"/>
    <lineage>
        <taxon>Eukaryota</taxon>
        <taxon>Metazoa</taxon>
        <taxon>Ecdysozoa</taxon>
        <taxon>Arthropoda</taxon>
        <taxon>Hexapoda</taxon>
        <taxon>Insecta</taxon>
        <taxon>Pterygota</taxon>
        <taxon>Neoptera</taxon>
        <taxon>Endopterygota</taxon>
        <taxon>Diptera</taxon>
        <taxon>Nematocera</taxon>
        <taxon>Chironomoidea</taxon>
        <taxon>Ceratopogonidae</taxon>
        <taxon>Ceratopogoninae</taxon>
        <taxon>Culicoides</taxon>
        <taxon>Monoculicoides</taxon>
    </lineage>
</organism>
<keyword evidence="7 8" id="KW-0472">Membrane</keyword>
<feature type="transmembrane region" description="Helical" evidence="8">
    <location>
        <begin position="35"/>
        <end position="54"/>
    </location>
</feature>
<dbReference type="Pfam" id="PF08449">
    <property type="entry name" value="UAA"/>
    <property type="match status" value="1"/>
</dbReference>
<dbReference type="AlphaFoldDB" id="A0A336LR33"/>
<comment type="similarity">
    <text evidence="2">Belongs to the nucleotide-sugar transporter family. SLC35B subfamily.</text>
</comment>
<evidence type="ECO:0000256" key="6">
    <source>
        <dbReference type="ARBA" id="ARBA00022989"/>
    </source>
</evidence>
<evidence type="ECO:0000256" key="8">
    <source>
        <dbReference type="SAM" id="Phobius"/>
    </source>
</evidence>
<proteinExistence type="inferred from homology"/>
<reference evidence="9" key="1">
    <citation type="submission" date="2018-07" db="EMBL/GenBank/DDBJ databases">
        <authorList>
            <person name="Quirk P.G."/>
            <person name="Krulwich T.A."/>
        </authorList>
    </citation>
    <scope>NUCLEOTIDE SEQUENCE</scope>
</reference>
<feature type="transmembrane region" description="Helical" evidence="8">
    <location>
        <begin position="317"/>
        <end position="336"/>
    </location>
</feature>
<dbReference type="GO" id="GO:0005460">
    <property type="term" value="F:UDP-glucose transmembrane transporter activity"/>
    <property type="evidence" value="ECO:0007669"/>
    <property type="project" value="TreeGrafter"/>
</dbReference>
<sequence>MPIDIPKIVSYFSIHLNFKVIRSDFYCTNKMHDTLKFVGIAFTIIVSFSINYLLHEKIVKQDYFDETGKLEKFSCFQVLVGFLCICYFIIGLVCHNIFKENHDTTRQRWYFISSVCYMTATLCGNYALKWISYPAQVIAKCAKPIPTLILTTVIGKRRYKIRKYFFIVIIVLGIILFMYNKDKANKKMENSVWYGEILLITALLLDGIRSGFEEKIRHESAPAPFSMMLAINGYSSVILIVSVFVNGEIFEFIEFVTKYPKVLQYLAIMAIVSGFGQVFVFTMLSHFGPLPLSVVATTRKFFTVLFSVMVYGHVVLYYQWIGVAMVFGGLFADIFFGDNKTNKKRRDELHGKGEVNDIEICDEINKK</sequence>
<evidence type="ECO:0000256" key="1">
    <source>
        <dbReference type="ARBA" id="ARBA00004477"/>
    </source>
</evidence>
<gene>
    <name evidence="9" type="primary">CSON001637</name>
</gene>
<feature type="transmembrane region" description="Helical" evidence="8">
    <location>
        <begin position="75"/>
        <end position="98"/>
    </location>
</feature>
<keyword evidence="5" id="KW-0256">Endoplasmic reticulum</keyword>
<evidence type="ECO:0000313" key="9">
    <source>
        <dbReference type="EMBL" id="SSX20494.1"/>
    </source>
</evidence>
<comment type="subcellular location">
    <subcellularLocation>
        <location evidence="1">Endoplasmic reticulum membrane</location>
        <topology evidence="1">Multi-pass membrane protein</topology>
    </subcellularLocation>
</comment>
<feature type="transmembrane region" description="Helical" evidence="8">
    <location>
        <begin position="265"/>
        <end position="284"/>
    </location>
</feature>
<accession>A0A336LR33</accession>
<evidence type="ECO:0000256" key="4">
    <source>
        <dbReference type="ARBA" id="ARBA00022692"/>
    </source>
</evidence>
<dbReference type="GO" id="GO:0005459">
    <property type="term" value="F:UDP-galactose transmembrane transporter activity"/>
    <property type="evidence" value="ECO:0007669"/>
    <property type="project" value="TreeGrafter"/>
</dbReference>
<name>A0A336LR33_CULSO</name>
<dbReference type="InterPro" id="IPR037185">
    <property type="entry name" value="EmrE-like"/>
</dbReference>
<dbReference type="GO" id="GO:0005789">
    <property type="term" value="C:endoplasmic reticulum membrane"/>
    <property type="evidence" value="ECO:0007669"/>
    <property type="project" value="UniProtKB-SubCell"/>
</dbReference>
<dbReference type="PANTHER" id="PTHR10778:SF10">
    <property type="entry name" value="SOLUTE CARRIER FAMILY 35 MEMBER B1"/>
    <property type="match status" value="1"/>
</dbReference>
<protein>
    <submittedName>
        <fullName evidence="9">CSON001637 protein</fullName>
    </submittedName>
</protein>
<feature type="transmembrane region" description="Helical" evidence="8">
    <location>
        <begin position="164"/>
        <end position="180"/>
    </location>
</feature>
<evidence type="ECO:0000256" key="2">
    <source>
        <dbReference type="ARBA" id="ARBA00010694"/>
    </source>
</evidence>
<evidence type="ECO:0000256" key="5">
    <source>
        <dbReference type="ARBA" id="ARBA00022824"/>
    </source>
</evidence>
<feature type="transmembrane region" description="Helical" evidence="8">
    <location>
        <begin position="224"/>
        <end position="245"/>
    </location>
</feature>
<dbReference type="InterPro" id="IPR013657">
    <property type="entry name" value="SCL35B1-4/HUT1"/>
</dbReference>
<dbReference type="GO" id="GO:0000139">
    <property type="term" value="C:Golgi membrane"/>
    <property type="evidence" value="ECO:0007669"/>
    <property type="project" value="TreeGrafter"/>
</dbReference>
<keyword evidence="3" id="KW-0813">Transport</keyword>
<dbReference type="VEuPathDB" id="VectorBase:CSON001637"/>
<keyword evidence="4 8" id="KW-0812">Transmembrane</keyword>
<dbReference type="PANTHER" id="PTHR10778">
    <property type="entry name" value="SOLUTE CARRIER FAMILY 35 MEMBER B"/>
    <property type="match status" value="1"/>
</dbReference>